<dbReference type="InterPro" id="IPR000812">
    <property type="entry name" value="TFIIB"/>
</dbReference>
<dbReference type="PRINTS" id="PR00685">
    <property type="entry name" value="TIFACTORIIB"/>
</dbReference>
<evidence type="ECO:0000256" key="5">
    <source>
        <dbReference type="ARBA" id="ARBA00022833"/>
    </source>
</evidence>
<reference evidence="12" key="1">
    <citation type="submission" date="2023-03" db="EMBL/GenBank/DDBJ databases">
        <title>Complete genome of Cladonia borealis.</title>
        <authorList>
            <person name="Park H."/>
        </authorList>
    </citation>
    <scope>NUCLEOTIDE SEQUENCE</scope>
    <source>
        <strain evidence="12">ANT050790</strain>
    </source>
</reference>
<feature type="domain" description="Cyclin-like" evidence="11">
    <location>
        <begin position="209"/>
        <end position="293"/>
    </location>
</feature>
<evidence type="ECO:0000313" key="12">
    <source>
        <dbReference type="EMBL" id="KAK0513058.1"/>
    </source>
</evidence>
<evidence type="ECO:0000256" key="1">
    <source>
        <dbReference type="ARBA" id="ARBA00004123"/>
    </source>
</evidence>
<dbReference type="InterPro" id="IPR036915">
    <property type="entry name" value="Cyclin-like_sf"/>
</dbReference>
<proteinExistence type="inferred from homology"/>
<dbReference type="EMBL" id="JAFEKC020000008">
    <property type="protein sequence ID" value="KAK0513058.1"/>
    <property type="molecule type" value="Genomic_DNA"/>
</dbReference>
<feature type="compositionally biased region" description="Low complexity" evidence="10">
    <location>
        <begin position="349"/>
        <end position="381"/>
    </location>
</feature>
<feature type="region of interest" description="Disordered" evidence="10">
    <location>
        <begin position="1"/>
        <end position="27"/>
    </location>
</feature>
<dbReference type="GO" id="GO:0017025">
    <property type="term" value="F:TBP-class protein binding"/>
    <property type="evidence" value="ECO:0007669"/>
    <property type="project" value="InterPro"/>
</dbReference>
<evidence type="ECO:0000256" key="3">
    <source>
        <dbReference type="ARBA" id="ARBA00022723"/>
    </source>
</evidence>
<keyword evidence="9" id="KW-0539">Nucleus</keyword>
<feature type="domain" description="Cyclin-like" evidence="11">
    <location>
        <begin position="109"/>
        <end position="191"/>
    </location>
</feature>
<organism evidence="12 13">
    <name type="scientific">Cladonia borealis</name>
    <dbReference type="NCBI Taxonomy" id="184061"/>
    <lineage>
        <taxon>Eukaryota</taxon>
        <taxon>Fungi</taxon>
        <taxon>Dikarya</taxon>
        <taxon>Ascomycota</taxon>
        <taxon>Pezizomycotina</taxon>
        <taxon>Lecanoromycetes</taxon>
        <taxon>OSLEUM clade</taxon>
        <taxon>Lecanoromycetidae</taxon>
        <taxon>Lecanorales</taxon>
        <taxon>Lecanorineae</taxon>
        <taxon>Cladoniaceae</taxon>
        <taxon>Cladonia</taxon>
    </lineage>
</organism>
<evidence type="ECO:0000259" key="11">
    <source>
        <dbReference type="SMART" id="SM00385"/>
    </source>
</evidence>
<dbReference type="GO" id="GO:0000126">
    <property type="term" value="C:transcription factor TFIIIB complex"/>
    <property type="evidence" value="ECO:0007669"/>
    <property type="project" value="TreeGrafter"/>
</dbReference>
<accession>A0AA39V252</accession>
<feature type="region of interest" description="Disordered" evidence="10">
    <location>
        <begin position="482"/>
        <end position="516"/>
    </location>
</feature>
<feature type="compositionally biased region" description="Low complexity" evidence="10">
    <location>
        <begin position="485"/>
        <end position="503"/>
    </location>
</feature>
<comment type="similarity">
    <text evidence="2">Belongs to the TFIIB family.</text>
</comment>
<name>A0AA39V252_9LECA</name>
<feature type="compositionally biased region" description="Low complexity" evidence="10">
    <location>
        <begin position="408"/>
        <end position="422"/>
    </location>
</feature>
<dbReference type="SMART" id="SM00385">
    <property type="entry name" value="CYCLIN"/>
    <property type="match status" value="2"/>
</dbReference>
<keyword evidence="5" id="KW-0862">Zinc</keyword>
<dbReference type="InterPro" id="IPR013150">
    <property type="entry name" value="TFIIB_cyclin"/>
</dbReference>
<dbReference type="Gene3D" id="1.20.5.650">
    <property type="entry name" value="Single helix bin"/>
    <property type="match status" value="1"/>
</dbReference>
<evidence type="ECO:0000256" key="6">
    <source>
        <dbReference type="ARBA" id="ARBA00023015"/>
    </source>
</evidence>
<dbReference type="AlphaFoldDB" id="A0AA39V252"/>
<dbReference type="Proteomes" id="UP001166286">
    <property type="component" value="Unassembled WGS sequence"/>
</dbReference>
<comment type="caution">
    <text evidence="12">The sequence shown here is derived from an EMBL/GenBank/DDBJ whole genome shotgun (WGS) entry which is preliminary data.</text>
</comment>
<dbReference type="GO" id="GO:0070897">
    <property type="term" value="P:transcription preinitiation complex assembly"/>
    <property type="evidence" value="ECO:0007669"/>
    <property type="project" value="InterPro"/>
</dbReference>
<feature type="compositionally biased region" description="Acidic residues" evidence="10">
    <location>
        <begin position="702"/>
        <end position="732"/>
    </location>
</feature>
<protein>
    <recommendedName>
        <fullName evidence="11">Cyclin-like domain-containing protein</fullName>
    </recommendedName>
</protein>
<dbReference type="FunFam" id="1.10.472.10:FF:000002">
    <property type="entry name" value="Transcription factor IIIB 90 kDa subunit"/>
    <property type="match status" value="1"/>
</dbReference>
<dbReference type="SUPFAM" id="SSF47954">
    <property type="entry name" value="Cyclin-like"/>
    <property type="match status" value="2"/>
</dbReference>
<dbReference type="PANTHER" id="PTHR11618:SF4">
    <property type="entry name" value="TRANSCRIPTION FACTOR IIIB 90 KDA SUBUNIT"/>
    <property type="match status" value="1"/>
</dbReference>
<gene>
    <name evidence="12" type="ORF">JMJ35_004044</name>
</gene>
<keyword evidence="8" id="KW-0804">Transcription</keyword>
<keyword evidence="4" id="KW-0863">Zinc-finger</keyword>
<dbReference type="GO" id="GO:0001006">
    <property type="term" value="F:RNA polymerase III type 3 promoter sequence-specific DNA binding"/>
    <property type="evidence" value="ECO:0007669"/>
    <property type="project" value="TreeGrafter"/>
</dbReference>
<evidence type="ECO:0000256" key="9">
    <source>
        <dbReference type="ARBA" id="ARBA00023242"/>
    </source>
</evidence>
<feature type="compositionally biased region" description="Low complexity" evidence="10">
    <location>
        <begin position="429"/>
        <end position="442"/>
    </location>
</feature>
<feature type="region of interest" description="Disordered" evidence="10">
    <location>
        <begin position="315"/>
        <end position="461"/>
    </location>
</feature>
<dbReference type="Pfam" id="PF07741">
    <property type="entry name" value="BRF1"/>
    <property type="match status" value="1"/>
</dbReference>
<dbReference type="Gene3D" id="1.10.472.10">
    <property type="entry name" value="Cyclin-like"/>
    <property type="match status" value="1"/>
</dbReference>
<evidence type="ECO:0000256" key="7">
    <source>
        <dbReference type="ARBA" id="ARBA00023159"/>
    </source>
</evidence>
<dbReference type="Pfam" id="PF00382">
    <property type="entry name" value="TFIIB"/>
    <property type="match status" value="2"/>
</dbReference>
<dbReference type="GO" id="GO:0005634">
    <property type="term" value="C:nucleus"/>
    <property type="evidence" value="ECO:0007669"/>
    <property type="project" value="UniProtKB-SubCell"/>
</dbReference>
<dbReference type="PANTHER" id="PTHR11618">
    <property type="entry name" value="TRANSCRIPTION INITIATION FACTOR IIB-RELATED"/>
    <property type="match status" value="1"/>
</dbReference>
<dbReference type="CDD" id="cd20554">
    <property type="entry name" value="CYCLIN_TFIIIB90_rpt2"/>
    <property type="match status" value="1"/>
</dbReference>
<feature type="compositionally biased region" description="Polar residues" evidence="10">
    <location>
        <begin position="395"/>
        <end position="407"/>
    </location>
</feature>
<comment type="subcellular location">
    <subcellularLocation>
        <location evidence="1">Nucleus</location>
    </subcellularLocation>
</comment>
<dbReference type="InterPro" id="IPR013763">
    <property type="entry name" value="Cyclin-like_dom"/>
</dbReference>
<feature type="compositionally biased region" description="Basic and acidic residues" evidence="10">
    <location>
        <begin position="315"/>
        <end position="324"/>
    </location>
</feature>
<evidence type="ECO:0000313" key="13">
    <source>
        <dbReference type="Proteomes" id="UP001166286"/>
    </source>
</evidence>
<sequence length="732" mass="80645">MSESTPIRKPPRPPPQATRVSNKDCPNRECNAKNSAIEEDGKWICRDCGTVTDESNMVSELSYGLATGGQHVVHGYHVGAVETRARRGDVLDKNRLYSSREMTKAHGHRYITQIGIALGMQAQLRDAGMHFFQLAIGGFIQGRRIKSVAAVALYIACRVQRETNQFMLIDLADVLQINVFNLGHVYKAMLKHIRLNGASYIVQPINPEDLILRFAQRLEFGKETMQVAKDAVRIVQRMNRDWMTPGRRPAGICGAALILAARMNNFRRTVREVVYVVKVQEQTIFHRLEEFKNTESSGLTVDEFRTIDLERFADPPAYAKEKDGKKKRGRKRKHIEFDDDGDNDQPTVISSRASSALPSISQNQLPTPATTQQQAQLDSQSMPPPPLPIDPSLIEVSTQRLSQLDSSPTRAATEPASEEPATNTSTTLPPAKSVSSSTKATSEPPTKRRGRPKANKTAVPPLDAELTAALVDPMTMDSTSALQVALASTSGPPSPSATQQQPAKPRPPIPDTEEISDSEFADDPEVAKCLLSPEEVVVKTRIWTHENREFIRAQAAKLLKQQLAEANGTARVIIRRKRKRRRIGDMSAYIGEDGVEGTPVAKSTPEAMRKMMDLRKFSSKINYDKFEELYTPSSSSVSRGGSESIHGGSPGGMLGPARRTSSGGTREIVESGNGEGRNEQQNALGGTEQDEQLKELESIAGELDEEIDETEDDEDDEDPYGDPEGGMDYDSD</sequence>
<evidence type="ECO:0000256" key="8">
    <source>
        <dbReference type="ARBA" id="ARBA00023163"/>
    </source>
</evidence>
<keyword evidence="3" id="KW-0479">Metal-binding</keyword>
<feature type="compositionally biased region" description="Low complexity" evidence="10">
    <location>
        <begin position="633"/>
        <end position="644"/>
    </location>
</feature>
<dbReference type="GO" id="GO:0008270">
    <property type="term" value="F:zinc ion binding"/>
    <property type="evidence" value="ECO:0007669"/>
    <property type="project" value="UniProtKB-KW"/>
</dbReference>
<evidence type="ECO:0000256" key="10">
    <source>
        <dbReference type="SAM" id="MobiDB-lite"/>
    </source>
</evidence>
<keyword evidence="6" id="KW-0805">Transcription regulation</keyword>
<keyword evidence="7" id="KW-0010">Activator</keyword>
<dbReference type="InterPro" id="IPR011665">
    <property type="entry name" value="BRF1_TBP-bd_dom"/>
</dbReference>
<dbReference type="Gene3D" id="1.10.472.170">
    <property type="match status" value="1"/>
</dbReference>
<feature type="region of interest" description="Disordered" evidence="10">
    <location>
        <begin position="630"/>
        <end position="732"/>
    </location>
</feature>
<keyword evidence="13" id="KW-1185">Reference proteome</keyword>
<evidence type="ECO:0000256" key="2">
    <source>
        <dbReference type="ARBA" id="ARBA00010857"/>
    </source>
</evidence>
<feature type="compositionally biased region" description="Basic residues" evidence="10">
    <location>
        <begin position="325"/>
        <end position="334"/>
    </location>
</feature>
<dbReference type="GO" id="GO:0097550">
    <property type="term" value="C:transcription preinitiation complex"/>
    <property type="evidence" value="ECO:0007669"/>
    <property type="project" value="TreeGrafter"/>
</dbReference>
<dbReference type="GO" id="GO:0000995">
    <property type="term" value="F:RNA polymerase III general transcription initiation factor activity"/>
    <property type="evidence" value="ECO:0007669"/>
    <property type="project" value="TreeGrafter"/>
</dbReference>
<evidence type="ECO:0000256" key="4">
    <source>
        <dbReference type="ARBA" id="ARBA00022771"/>
    </source>
</evidence>